<feature type="domain" description="Fe/B12 periplasmic-binding" evidence="3">
    <location>
        <begin position="57"/>
        <end position="326"/>
    </location>
</feature>
<dbReference type="EMBL" id="JBHLZP010000067">
    <property type="protein sequence ID" value="MFB9832931.1"/>
    <property type="molecule type" value="Genomic_DNA"/>
</dbReference>
<keyword evidence="2" id="KW-0732">Signal</keyword>
<dbReference type="CDD" id="cd01148">
    <property type="entry name" value="TroA_a"/>
    <property type="match status" value="1"/>
</dbReference>
<dbReference type="PROSITE" id="PS50983">
    <property type="entry name" value="FE_B12_PBP"/>
    <property type="match status" value="1"/>
</dbReference>
<dbReference type="Proteomes" id="UP001589627">
    <property type="component" value="Unassembled WGS sequence"/>
</dbReference>
<evidence type="ECO:0000313" key="4">
    <source>
        <dbReference type="EMBL" id="MFB9832931.1"/>
    </source>
</evidence>
<dbReference type="PROSITE" id="PS51257">
    <property type="entry name" value="PROKAR_LIPOPROTEIN"/>
    <property type="match status" value="1"/>
</dbReference>
<organism evidence="4 5">
    <name type="scientific">Actinoallomurus acaciae</name>
    <dbReference type="NCBI Taxonomy" id="502577"/>
    <lineage>
        <taxon>Bacteria</taxon>
        <taxon>Bacillati</taxon>
        <taxon>Actinomycetota</taxon>
        <taxon>Actinomycetes</taxon>
        <taxon>Streptosporangiales</taxon>
        <taxon>Thermomonosporaceae</taxon>
        <taxon>Actinoallomurus</taxon>
    </lineage>
</organism>
<dbReference type="RefSeq" id="WP_378199576.1">
    <property type="nucleotide sequence ID" value="NZ_JBHLZP010000067.1"/>
</dbReference>
<dbReference type="PANTHER" id="PTHR30535:SF7">
    <property type="entry name" value="IRON(III) DICITRATE-BINDING PROTEIN"/>
    <property type="match status" value="1"/>
</dbReference>
<dbReference type="PANTHER" id="PTHR30535">
    <property type="entry name" value="VITAMIN B12-BINDING PROTEIN"/>
    <property type="match status" value="1"/>
</dbReference>
<dbReference type="SUPFAM" id="SSF53807">
    <property type="entry name" value="Helical backbone' metal receptor"/>
    <property type="match status" value="1"/>
</dbReference>
<dbReference type="Gene3D" id="3.40.50.1980">
    <property type="entry name" value="Nitrogenase molybdenum iron protein domain"/>
    <property type="match status" value="2"/>
</dbReference>
<reference evidence="4 5" key="1">
    <citation type="submission" date="2024-09" db="EMBL/GenBank/DDBJ databases">
        <authorList>
            <person name="Sun Q."/>
            <person name="Mori K."/>
        </authorList>
    </citation>
    <scope>NUCLEOTIDE SEQUENCE [LARGE SCALE GENOMIC DNA]</scope>
    <source>
        <strain evidence="4 5">TBRC 0563</strain>
    </source>
</reference>
<keyword evidence="5" id="KW-1185">Reference proteome</keyword>
<comment type="similarity">
    <text evidence="1">Belongs to the bacterial solute-binding protein 8 family.</text>
</comment>
<dbReference type="InterPro" id="IPR050902">
    <property type="entry name" value="ABC_Transporter_SBP"/>
</dbReference>
<feature type="chain" id="PRO_5046987817" evidence="2">
    <location>
        <begin position="18"/>
        <end position="326"/>
    </location>
</feature>
<feature type="signal peptide" evidence="2">
    <location>
        <begin position="1"/>
        <end position="17"/>
    </location>
</feature>
<proteinExistence type="inferred from homology"/>
<evidence type="ECO:0000256" key="1">
    <source>
        <dbReference type="ARBA" id="ARBA00008814"/>
    </source>
</evidence>
<accession>A0ABV5YD21</accession>
<dbReference type="Pfam" id="PF01497">
    <property type="entry name" value="Peripla_BP_2"/>
    <property type="match status" value="1"/>
</dbReference>
<protein>
    <submittedName>
        <fullName evidence="4">ABC transporter substrate-binding protein</fullName>
    </submittedName>
</protein>
<dbReference type="InterPro" id="IPR002491">
    <property type="entry name" value="ABC_transptr_periplasmic_BD"/>
</dbReference>
<evidence type="ECO:0000313" key="5">
    <source>
        <dbReference type="Proteomes" id="UP001589627"/>
    </source>
</evidence>
<name>A0ABV5YD21_9ACTN</name>
<sequence>MRIRVLSGPLMACLLLAAGCGGGGGGTSATPSTAQQGFPYTVHNCGVTTTYRRPPARAVTMNQHTTEIMLALGLRESMVGTAYMDDAILPEYASAYGSVKVLAEHYPSQEVLLSAEPDFVYGGFSSAFDQSKGLGRDALAKDGINTYLNVENCAAGPVTTATDDEEITTIGRIFGVPARAKALTARMDATVAAVRARLAGVRPVKVSVYDSGTRSAFTAGGAGIGNNMIEQAGGVNVFADLNKSFGDVSFEQVAQRAPDVIVIYDYGDTTLASKKAFLLSNPALKDVPAVKNKRLVVLPLTSTVLGVRVPAAIQTLAQGLHPEAFR</sequence>
<comment type="caution">
    <text evidence="4">The sequence shown here is derived from an EMBL/GenBank/DDBJ whole genome shotgun (WGS) entry which is preliminary data.</text>
</comment>
<evidence type="ECO:0000259" key="3">
    <source>
        <dbReference type="PROSITE" id="PS50983"/>
    </source>
</evidence>
<evidence type="ECO:0000256" key="2">
    <source>
        <dbReference type="SAM" id="SignalP"/>
    </source>
</evidence>
<gene>
    <name evidence="4" type="ORF">ACFFNX_12120</name>
</gene>